<dbReference type="InterPro" id="IPR051703">
    <property type="entry name" value="NF-kappa-B_Signaling_Reg"/>
</dbReference>
<dbReference type="EMBL" id="VTPC01001466">
    <property type="protein sequence ID" value="KAF2901875.1"/>
    <property type="molecule type" value="Genomic_DNA"/>
</dbReference>
<evidence type="ECO:0000256" key="1">
    <source>
        <dbReference type="SAM" id="Coils"/>
    </source>
</evidence>
<organism evidence="3 4">
    <name type="scientific">Ignelater luminosus</name>
    <name type="common">Cucubano</name>
    <name type="synonym">Pyrophorus luminosus</name>
    <dbReference type="NCBI Taxonomy" id="2038154"/>
    <lineage>
        <taxon>Eukaryota</taxon>
        <taxon>Metazoa</taxon>
        <taxon>Ecdysozoa</taxon>
        <taxon>Arthropoda</taxon>
        <taxon>Hexapoda</taxon>
        <taxon>Insecta</taxon>
        <taxon>Pterygota</taxon>
        <taxon>Neoptera</taxon>
        <taxon>Endopterygota</taxon>
        <taxon>Coleoptera</taxon>
        <taxon>Polyphaga</taxon>
        <taxon>Elateriformia</taxon>
        <taxon>Elateroidea</taxon>
        <taxon>Elateridae</taxon>
        <taxon>Agrypninae</taxon>
        <taxon>Pyrophorini</taxon>
        <taxon>Ignelater</taxon>
    </lineage>
</organism>
<dbReference type="AlphaFoldDB" id="A0A8K0GEP1"/>
<accession>A0A8K0GEP1</accession>
<comment type="caution">
    <text evidence="3">The sequence shown here is derived from an EMBL/GenBank/DDBJ whole genome shotgun (WGS) entry which is preliminary data.</text>
</comment>
<gene>
    <name evidence="3" type="ORF">ILUMI_04316</name>
</gene>
<name>A0A8K0GEP1_IGNLU</name>
<reference evidence="3" key="1">
    <citation type="submission" date="2019-08" db="EMBL/GenBank/DDBJ databases">
        <title>The genome of the North American firefly Photinus pyralis.</title>
        <authorList>
            <consortium name="Photinus pyralis genome working group"/>
            <person name="Fallon T.R."/>
            <person name="Sander Lower S.E."/>
            <person name="Weng J.-K."/>
        </authorList>
    </citation>
    <scope>NUCLEOTIDE SEQUENCE</scope>
    <source>
        <strain evidence="3">TRF0915ILg1</strain>
        <tissue evidence="3">Whole body</tissue>
    </source>
</reference>
<keyword evidence="1" id="KW-0175">Coiled coil</keyword>
<dbReference type="Proteomes" id="UP000801492">
    <property type="component" value="Unassembled WGS sequence"/>
</dbReference>
<dbReference type="Gene3D" id="3.90.320.10">
    <property type="match status" value="1"/>
</dbReference>
<keyword evidence="4" id="KW-1185">Reference proteome</keyword>
<feature type="coiled-coil region" evidence="1">
    <location>
        <begin position="256"/>
        <end position="283"/>
    </location>
</feature>
<evidence type="ECO:0000313" key="3">
    <source>
        <dbReference type="EMBL" id="KAF2901875.1"/>
    </source>
</evidence>
<evidence type="ECO:0000313" key="4">
    <source>
        <dbReference type="Proteomes" id="UP000801492"/>
    </source>
</evidence>
<evidence type="ECO:0000256" key="2">
    <source>
        <dbReference type="SAM" id="MobiDB-lite"/>
    </source>
</evidence>
<dbReference type="PANTHER" id="PTHR46609">
    <property type="entry name" value="EXONUCLEASE, PHAGE-TYPE/RECB, C-TERMINAL DOMAIN-CONTAINING PROTEIN"/>
    <property type="match status" value="1"/>
</dbReference>
<feature type="region of interest" description="Disordered" evidence="2">
    <location>
        <begin position="27"/>
        <end position="50"/>
    </location>
</feature>
<dbReference type="InterPro" id="IPR011604">
    <property type="entry name" value="PDDEXK-like_dom_sf"/>
</dbReference>
<dbReference type="OrthoDB" id="6779242at2759"/>
<dbReference type="PANTHER" id="PTHR46609:SF8">
    <property type="entry name" value="YQAJ VIRAL RECOMBINASE DOMAIN-CONTAINING PROTEIN"/>
    <property type="match status" value="1"/>
</dbReference>
<proteinExistence type="predicted"/>
<protein>
    <submittedName>
        <fullName evidence="3">Uncharacterized protein</fullName>
    </submittedName>
</protein>
<sequence>MREDQRAVSVEEESWFMNKIYGRSIPSTSQSADDVDATDYTDQHTSNSFEQPCEKNELRLRWAVSKAVTHREDQKIPLKEKIELLKGDIDNSLSHVFGEHKECKAIGSFCEKPYNPNLYEKLSTFKNYLVRQAPSLIYDVDNNGMEMFNSIIAKFTGGKRINYCQRRSYQSRCAAAVVSLNTRKPIYTIKKHLSLGKSPGKYTKRLEFRSKKIIPTATRKLNFTNKGKSRNVKCDKSYGENCGKPDMSPEDFKIEARTFLEQLAKTEGEIQEIQTQTKNQRESDIWYLERRNRLTASTFGEVCKRRNTTSCKSLVEGIRYPRPLYARSIEWVDADASNVGISDIFSQIQDSQENGYYWLF</sequence>